<keyword evidence="3" id="KW-1185">Reference proteome</keyword>
<organism evidence="2 3">
    <name type="scientific">Brooklawnia cerclae</name>
    <dbReference type="NCBI Taxonomy" id="349934"/>
    <lineage>
        <taxon>Bacteria</taxon>
        <taxon>Bacillati</taxon>
        <taxon>Actinomycetota</taxon>
        <taxon>Actinomycetes</taxon>
        <taxon>Propionibacteriales</taxon>
        <taxon>Propionibacteriaceae</taxon>
        <taxon>Brooklawnia</taxon>
    </lineage>
</organism>
<protein>
    <submittedName>
        <fullName evidence="2">Uncharacterized protein</fullName>
    </submittedName>
</protein>
<dbReference type="EMBL" id="JAAMOZ010000001">
    <property type="protein sequence ID" value="NIH55445.1"/>
    <property type="molecule type" value="Genomic_DNA"/>
</dbReference>
<feature type="region of interest" description="Disordered" evidence="1">
    <location>
        <begin position="38"/>
        <end position="65"/>
    </location>
</feature>
<proteinExistence type="predicted"/>
<comment type="caution">
    <text evidence="2">The sequence shown here is derived from an EMBL/GenBank/DDBJ whole genome shotgun (WGS) entry which is preliminary data.</text>
</comment>
<reference evidence="2 3" key="1">
    <citation type="submission" date="2020-02" db="EMBL/GenBank/DDBJ databases">
        <title>Sequencing the genomes of 1000 actinobacteria strains.</title>
        <authorList>
            <person name="Klenk H.-P."/>
        </authorList>
    </citation>
    <scope>NUCLEOTIDE SEQUENCE [LARGE SCALE GENOMIC DNA]</scope>
    <source>
        <strain evidence="2 3">DSM 19609</strain>
    </source>
</reference>
<evidence type="ECO:0000313" key="3">
    <source>
        <dbReference type="Proteomes" id="UP000749311"/>
    </source>
</evidence>
<dbReference type="Proteomes" id="UP000749311">
    <property type="component" value="Unassembled WGS sequence"/>
</dbReference>
<dbReference type="RefSeq" id="WP_167163819.1">
    <property type="nucleotide sequence ID" value="NZ_JAAMOZ010000001.1"/>
</dbReference>
<evidence type="ECO:0000313" key="2">
    <source>
        <dbReference type="EMBL" id="NIH55445.1"/>
    </source>
</evidence>
<evidence type="ECO:0000256" key="1">
    <source>
        <dbReference type="SAM" id="MobiDB-lite"/>
    </source>
</evidence>
<sequence>MREGLGAGWPLRVATGDVDPYLEATLWVLDHLDGVAVAGPVPRPDDQPQPMRPKAASTRRSLRTR</sequence>
<accession>A0ABX0SAL1</accession>
<gene>
    <name evidence="2" type="ORF">FB473_000090</name>
</gene>
<name>A0ABX0SAL1_9ACTN</name>